<dbReference type="Gene3D" id="1.10.1400.10">
    <property type="match status" value="1"/>
</dbReference>
<dbReference type="InterPro" id="IPR014395">
    <property type="entry name" value="Pen/GL7ACA/AHL_acylase"/>
</dbReference>
<evidence type="ECO:0000256" key="5">
    <source>
        <dbReference type="PIRSR" id="PIRSR001227-2"/>
    </source>
</evidence>
<keyword evidence="5" id="KW-0106">Calcium</keyword>
<name>A0A7W3ISZ4_9ACTN</name>
<dbReference type="Gene3D" id="3.60.20.10">
    <property type="entry name" value="Glutamine Phosphoribosylpyrophosphate, subunit 1, domain 1"/>
    <property type="match status" value="1"/>
</dbReference>
<evidence type="ECO:0000256" key="1">
    <source>
        <dbReference type="ARBA" id="ARBA00006586"/>
    </source>
</evidence>
<dbReference type="GO" id="GO:0008953">
    <property type="term" value="F:penicillin amidase activity"/>
    <property type="evidence" value="ECO:0007669"/>
    <property type="project" value="UniProtKB-EC"/>
</dbReference>
<feature type="binding site" evidence="5">
    <location>
        <position position="396"/>
    </location>
    <ligand>
        <name>Ca(2+)</name>
        <dbReference type="ChEBI" id="CHEBI:29108"/>
    </ligand>
</feature>
<protein>
    <submittedName>
        <fullName evidence="7">Penicillin amidase</fullName>
        <ecNumber evidence="7">3.5.1.11</ecNumber>
    </submittedName>
</protein>
<dbReference type="InterPro" id="IPR023343">
    <property type="entry name" value="Penicillin_amidase_dom1"/>
</dbReference>
<evidence type="ECO:0000256" key="2">
    <source>
        <dbReference type="ARBA" id="ARBA00022801"/>
    </source>
</evidence>
<dbReference type="PANTHER" id="PTHR34218">
    <property type="entry name" value="PEPTIDASE S45 PENICILLIN AMIDASE"/>
    <property type="match status" value="1"/>
</dbReference>
<feature type="compositionally biased region" description="Low complexity" evidence="6">
    <location>
        <begin position="252"/>
        <end position="273"/>
    </location>
</feature>
<dbReference type="SUPFAM" id="SSF56235">
    <property type="entry name" value="N-terminal nucleophile aminohydrolases (Ntn hydrolases)"/>
    <property type="match status" value="1"/>
</dbReference>
<proteinExistence type="inferred from homology"/>
<comment type="cofactor">
    <cofactor evidence="5">
        <name>Ca(2+)</name>
        <dbReference type="ChEBI" id="CHEBI:29108"/>
    </cofactor>
    <text evidence="5">Binds 1 Ca(2+) ion per dimer.</text>
</comment>
<dbReference type="InterPro" id="IPR043147">
    <property type="entry name" value="Penicillin_amidase_A-knob"/>
</dbReference>
<feature type="binding site" evidence="5">
    <location>
        <position position="197"/>
    </location>
    <ligand>
        <name>Ca(2+)</name>
        <dbReference type="ChEBI" id="CHEBI:29108"/>
    </ligand>
</feature>
<dbReference type="PIRSF" id="PIRSF001227">
    <property type="entry name" value="Pen_acylase"/>
    <property type="match status" value="1"/>
</dbReference>
<evidence type="ECO:0000256" key="6">
    <source>
        <dbReference type="SAM" id="MobiDB-lite"/>
    </source>
</evidence>
<gene>
    <name evidence="7" type="ORF">FHX74_002264</name>
</gene>
<evidence type="ECO:0000256" key="3">
    <source>
        <dbReference type="ARBA" id="ARBA00023145"/>
    </source>
</evidence>
<dbReference type="InterPro" id="IPR043146">
    <property type="entry name" value="Penicillin_amidase_N_B-knob"/>
</dbReference>
<dbReference type="GO" id="GO:0017000">
    <property type="term" value="P:antibiotic biosynthetic process"/>
    <property type="evidence" value="ECO:0007669"/>
    <property type="project" value="InterPro"/>
</dbReference>
<evidence type="ECO:0000313" key="8">
    <source>
        <dbReference type="Proteomes" id="UP000523079"/>
    </source>
</evidence>
<reference evidence="7 8" key="1">
    <citation type="submission" date="2020-07" db="EMBL/GenBank/DDBJ databases">
        <title>Sequencing the genomes of 1000 actinobacteria strains.</title>
        <authorList>
            <person name="Klenk H.-P."/>
        </authorList>
    </citation>
    <scope>NUCLEOTIDE SEQUENCE [LARGE SCALE GENOMIC DNA]</scope>
    <source>
        <strain evidence="7 8">DSM 100723</strain>
    </source>
</reference>
<evidence type="ECO:0000313" key="7">
    <source>
        <dbReference type="EMBL" id="MBA8794645.1"/>
    </source>
</evidence>
<keyword evidence="2 7" id="KW-0378">Hydrolase</keyword>
<comment type="caution">
    <text evidence="7">The sequence shown here is derived from an EMBL/GenBank/DDBJ whole genome shotgun (WGS) entry which is preliminary data.</text>
</comment>
<comment type="similarity">
    <text evidence="1">Belongs to the peptidase S45 family.</text>
</comment>
<keyword evidence="5" id="KW-0479">Metal-binding</keyword>
<feature type="active site" description="Nucleophile" evidence="4">
    <location>
        <position position="315"/>
    </location>
</feature>
<dbReference type="GO" id="GO:0046872">
    <property type="term" value="F:metal ion binding"/>
    <property type="evidence" value="ECO:0007669"/>
    <property type="project" value="UniProtKB-KW"/>
</dbReference>
<dbReference type="Gene3D" id="2.30.120.10">
    <property type="match status" value="1"/>
</dbReference>
<feature type="region of interest" description="Disordered" evidence="6">
    <location>
        <begin position="450"/>
        <end position="470"/>
    </location>
</feature>
<sequence length="876" mass="95189">MRRIPRWLLFGVFVLVLVLAAGGSLLVTTVRRPFPTVDGQLRIAGLSAPVEVIRNANGIPDIYADDPEDLFEAEGYVHAQDRFFEMDVRRHITAGRLSELFGASQVGTDAYIRTLGWRRAAQAELAVLSPSTRRYLDAYAAGVNAYIRNNAPADMSVEYSLLRLTGLDYTPEDWTAVDSLAWLKAMAWDLDGNSDQETARALITAKLGAARAADLYPPQQLDQFQPIVGSGTVRDGRFDLAAGRSQGRPAPLGTSPGSVTGSSTGSGRSASGSGLDGLTGGQLDAAVPALEAAARAWTTIPAVLGRGGSDAGIGSNAWAVSGSRTTTGRPLLGNDPHLAVSIPSIFMQVGLHCRTVSARCPFDVSGFSFSGMPGVIIGHNDAMSWGFTDSYPDAQDLYLEQLRGDTARVGSSWQPLQVRTEQIRVRGEATPRTITVRVSRHGPLLSDVDPQLRQVGRDGPTGESGRPPGDGYAVALDWEALTPGRSMDALFAIDTAQDFTEFRDAARLFTGPSQNMVYADRAGHIGYQLPGRLPLRGRGSGDLPAPGWDKAYDWRGSIPFDALPWELDPSRGFVVTANQTVIGAQYPYKLGADYSYGWRSQELIDRISATRPLSPEAAEQLFSDDTMRYAEQIVPALLKVRVNDPWVREGQQTLVGWDYRAGTDSAAAAWFSVVFADLLKVTFDDQLPADQQADGGDRWYAVVARLLKQPDNPWWDDARTPRRETRDDMLVAAMTQARKDITALMSRDPRGWSWGRIHQVTLRNQTLGTSGIKPVEWLLNVGPFPVPGGPAVVNAMSFGNDGYSVQNGPAMRMLVDWSAVDASRWVNQSGVSGHAWNPDYDDQTALWVAGRFLPFAFTRPAVEAARRHTLVLTPSG</sequence>
<accession>A0A7W3ISZ4</accession>
<dbReference type="InterPro" id="IPR029055">
    <property type="entry name" value="Ntn_hydrolases_N"/>
</dbReference>
<dbReference type="EMBL" id="JACGWT010000003">
    <property type="protein sequence ID" value="MBA8794645.1"/>
    <property type="molecule type" value="Genomic_DNA"/>
</dbReference>
<dbReference type="InterPro" id="IPR002692">
    <property type="entry name" value="S45"/>
</dbReference>
<feature type="region of interest" description="Disordered" evidence="6">
    <location>
        <begin position="242"/>
        <end position="277"/>
    </location>
</feature>
<keyword evidence="8" id="KW-1185">Reference proteome</keyword>
<keyword evidence="3" id="KW-0865">Zymogen</keyword>
<dbReference type="CDD" id="cd03747">
    <property type="entry name" value="Ntn_PGA_like"/>
    <property type="match status" value="1"/>
</dbReference>
<dbReference type="PANTHER" id="PTHR34218:SF4">
    <property type="entry name" value="ACYL-HOMOSERINE LACTONE ACYLASE QUIP"/>
    <property type="match status" value="1"/>
</dbReference>
<dbReference type="AlphaFoldDB" id="A0A7W3ISZ4"/>
<organism evidence="7 8">
    <name type="scientific">Microlunatus kandeliicorticis</name>
    <dbReference type="NCBI Taxonomy" id="1759536"/>
    <lineage>
        <taxon>Bacteria</taxon>
        <taxon>Bacillati</taxon>
        <taxon>Actinomycetota</taxon>
        <taxon>Actinomycetes</taxon>
        <taxon>Propionibacteriales</taxon>
        <taxon>Propionibacteriaceae</taxon>
        <taxon>Microlunatus</taxon>
    </lineage>
</organism>
<feature type="binding site" evidence="5">
    <location>
        <position position="393"/>
    </location>
    <ligand>
        <name>Ca(2+)</name>
        <dbReference type="ChEBI" id="CHEBI:29108"/>
    </ligand>
</feature>
<dbReference type="Pfam" id="PF01804">
    <property type="entry name" value="Penicil_amidase"/>
    <property type="match status" value="1"/>
</dbReference>
<evidence type="ECO:0000256" key="4">
    <source>
        <dbReference type="PIRSR" id="PIRSR001227-1"/>
    </source>
</evidence>
<dbReference type="Proteomes" id="UP000523079">
    <property type="component" value="Unassembled WGS sequence"/>
</dbReference>
<dbReference type="RefSeq" id="WP_182560188.1">
    <property type="nucleotide sequence ID" value="NZ_JACGWT010000003.1"/>
</dbReference>
<dbReference type="Gene3D" id="1.10.439.10">
    <property type="entry name" value="Penicillin Amidohydrolase, domain 1"/>
    <property type="match status" value="1"/>
</dbReference>
<dbReference type="EC" id="3.5.1.11" evidence="7"/>